<dbReference type="Pfam" id="PF13374">
    <property type="entry name" value="TPR_10"/>
    <property type="match status" value="1"/>
</dbReference>
<dbReference type="SMART" id="SM00028">
    <property type="entry name" value="TPR"/>
    <property type="match status" value="4"/>
</dbReference>
<reference evidence="3" key="1">
    <citation type="submission" date="2024-07" db="EMBL/GenBank/DDBJ databases">
        <authorList>
            <person name="Yu S.T."/>
        </authorList>
    </citation>
    <scope>NUCLEOTIDE SEQUENCE</scope>
    <source>
        <strain evidence="3">R21</strain>
    </source>
</reference>
<gene>
    <name evidence="3" type="ORF">AB5J56_43420</name>
</gene>
<dbReference type="InterPro" id="IPR011990">
    <property type="entry name" value="TPR-like_helical_dom_sf"/>
</dbReference>
<evidence type="ECO:0000256" key="2">
    <source>
        <dbReference type="SAM" id="Phobius"/>
    </source>
</evidence>
<keyword evidence="2" id="KW-0812">Transmembrane</keyword>
<dbReference type="PANTHER" id="PTHR47691:SF3">
    <property type="entry name" value="HTH-TYPE TRANSCRIPTIONAL REGULATOR RV0890C-RELATED"/>
    <property type="match status" value="1"/>
</dbReference>
<dbReference type="Pfam" id="PF13424">
    <property type="entry name" value="TPR_12"/>
    <property type="match status" value="1"/>
</dbReference>
<keyword evidence="2" id="KW-0472">Membrane</keyword>
<name>A0AB39PKP3_9ACTN</name>
<protein>
    <submittedName>
        <fullName evidence="3">Tetratricopeptide repeat protein</fullName>
    </submittedName>
</protein>
<dbReference type="InterPro" id="IPR019734">
    <property type="entry name" value="TPR_rpt"/>
</dbReference>
<evidence type="ECO:0000256" key="1">
    <source>
        <dbReference type="PROSITE-ProRule" id="PRU00339"/>
    </source>
</evidence>
<accession>A0AB39PKP3</accession>
<dbReference type="Gene3D" id="1.25.40.10">
    <property type="entry name" value="Tetratricopeptide repeat domain"/>
    <property type="match status" value="2"/>
</dbReference>
<dbReference type="EMBL" id="CP163435">
    <property type="protein sequence ID" value="XDQ31141.1"/>
    <property type="molecule type" value="Genomic_DNA"/>
</dbReference>
<dbReference type="PROSITE" id="PS50005">
    <property type="entry name" value="TPR"/>
    <property type="match status" value="1"/>
</dbReference>
<feature type="repeat" description="TPR" evidence="1">
    <location>
        <begin position="617"/>
        <end position="650"/>
    </location>
</feature>
<proteinExistence type="predicted"/>
<dbReference type="SUPFAM" id="SSF52540">
    <property type="entry name" value="P-loop containing nucleoside triphosphate hydrolases"/>
    <property type="match status" value="1"/>
</dbReference>
<sequence>MAVRRGGPGNARGTWSVIAVLSGVSAAVTLALGIVVKATDLRGPLLWWAVGGAAALVAVAAAVKDYHDRSREPIGAGLARPLGAPPHKLPLLGKYFTERAFQHDQITKTLRPVSSREGLLRRKQRGTLPRVCVMYGQSGAGKSQLAVFYARKQLERHTITWWLNASRPDTLRTDLLELAGHLNIPDQANKNVVLTKLCNWLRANPGWLLVFDDARPDDPVVREQLESLSGAGGELLITTRGPGGWEDHCALPIELRGFSPAEGLKFLQQRTSSADGKDASDLTALGEQLGWLPLALEQAAAHIVKAGVTVQEYLRDLPRKANDEDTFRLAIEEISATSPAAVDLLRLFAFLASQDIRRVQLVEHSAVVPATLCEMLNDPTALSREVRLLEAHSLLTRTDEGRIGHVSYGMHPRVQELIRERLDIRGRLAWSQAAARLVEAWFPAEPDQFESRAECERLMPHAEAAIAKLVWLDGKDSALGASQDPEALARLLHRVGVYQETRCEWGSALPLFMKEADLCGIGLGSPLRHATAKLAVARQHYLLASLGDGETECREALRLCQDHDGDTDFLLLQARCQRQLGGIMRERNRFEEASTAVRAAVEIYQRQGPEWDTLDRAVAEQEIGMIYRNAGRLPLALKNYQRALEFVPDRGNQELSEFVVFRAMIERDLGIVDQDRGELDKAHTKLTHALSVFQEYRGNEDFETAQVAKFLADVTRRLGDEAHAHARRTRHPLRIRRFRRTERDQLARAEALLMPVLEIHRKRRATEAHKYAACLNKVGSLQLSQGHVDRARRTLEEAIAIYAEKYGVRHHYRAKSLTRLGPVLRAAGEHTRAEHVLREAEDIFKEALGHDHPLLMAVYEHLADCADARGGHEEAAALRSEARRIRHSLWLI</sequence>
<feature type="transmembrane region" description="Helical" evidence="2">
    <location>
        <begin position="15"/>
        <end position="36"/>
    </location>
</feature>
<dbReference type="PANTHER" id="PTHR47691">
    <property type="entry name" value="REGULATOR-RELATED"/>
    <property type="match status" value="1"/>
</dbReference>
<organism evidence="3">
    <name type="scientific">Streptomyces sp. R21</name>
    <dbReference type="NCBI Taxonomy" id="3238627"/>
    <lineage>
        <taxon>Bacteria</taxon>
        <taxon>Bacillati</taxon>
        <taxon>Actinomycetota</taxon>
        <taxon>Actinomycetes</taxon>
        <taxon>Kitasatosporales</taxon>
        <taxon>Streptomycetaceae</taxon>
        <taxon>Streptomyces</taxon>
    </lineage>
</organism>
<keyword evidence="1" id="KW-0802">TPR repeat</keyword>
<dbReference type="InterPro" id="IPR027417">
    <property type="entry name" value="P-loop_NTPase"/>
</dbReference>
<evidence type="ECO:0000313" key="3">
    <source>
        <dbReference type="EMBL" id="XDQ31141.1"/>
    </source>
</evidence>
<dbReference type="AlphaFoldDB" id="A0AB39PKP3"/>
<dbReference type="SUPFAM" id="SSF48452">
    <property type="entry name" value="TPR-like"/>
    <property type="match status" value="1"/>
</dbReference>
<dbReference type="RefSeq" id="WP_369241759.1">
    <property type="nucleotide sequence ID" value="NZ_CP163435.1"/>
</dbReference>
<feature type="transmembrane region" description="Helical" evidence="2">
    <location>
        <begin position="45"/>
        <end position="63"/>
    </location>
</feature>
<keyword evidence="2" id="KW-1133">Transmembrane helix</keyword>
<dbReference type="Gene3D" id="3.40.50.300">
    <property type="entry name" value="P-loop containing nucleotide triphosphate hydrolases"/>
    <property type="match status" value="1"/>
</dbReference>